<keyword evidence="5 7" id="KW-0472">Membrane</keyword>
<evidence type="ECO:0000256" key="3">
    <source>
        <dbReference type="ARBA" id="ARBA00022692"/>
    </source>
</evidence>
<name>A0A9J6GED6_HAELO</name>
<proteinExistence type="inferred from homology"/>
<dbReference type="PANTHER" id="PTHR12246">
    <property type="entry name" value="PALMITOYLTRANSFERASE ZDHHC16"/>
    <property type="match status" value="1"/>
</dbReference>
<keyword evidence="6 7" id="KW-0012">Acyltransferase</keyword>
<dbReference type="OrthoDB" id="331948at2759"/>
<gene>
    <name evidence="9" type="ORF">HPB48_007497</name>
</gene>
<dbReference type="GO" id="GO:0016020">
    <property type="term" value="C:membrane"/>
    <property type="evidence" value="ECO:0007669"/>
    <property type="project" value="UniProtKB-SubCell"/>
</dbReference>
<accession>A0A9J6GED6</accession>
<dbReference type="Pfam" id="PF01529">
    <property type="entry name" value="DHHC"/>
    <property type="match status" value="1"/>
</dbReference>
<dbReference type="Proteomes" id="UP000821853">
    <property type="component" value="Chromosome 4"/>
</dbReference>
<feature type="transmembrane region" description="Helical" evidence="7">
    <location>
        <begin position="34"/>
        <end position="55"/>
    </location>
</feature>
<protein>
    <recommendedName>
        <fullName evidence="7">Palmitoyltransferase</fullName>
        <ecNumber evidence="7">2.3.1.225</ecNumber>
    </recommendedName>
</protein>
<evidence type="ECO:0000256" key="1">
    <source>
        <dbReference type="ARBA" id="ARBA00004141"/>
    </source>
</evidence>
<keyword evidence="10" id="KW-1185">Reference proteome</keyword>
<dbReference type="InterPro" id="IPR039859">
    <property type="entry name" value="PFA4/ZDH16/20/ERF2-like"/>
</dbReference>
<evidence type="ECO:0000259" key="8">
    <source>
        <dbReference type="Pfam" id="PF01529"/>
    </source>
</evidence>
<comment type="caution">
    <text evidence="9">The sequence shown here is derived from an EMBL/GenBank/DDBJ whole genome shotgun (WGS) entry which is preliminary data.</text>
</comment>
<comment type="catalytic activity">
    <reaction evidence="7">
        <text>L-cysteinyl-[protein] + hexadecanoyl-CoA = S-hexadecanoyl-L-cysteinyl-[protein] + CoA</text>
        <dbReference type="Rhea" id="RHEA:36683"/>
        <dbReference type="Rhea" id="RHEA-COMP:10131"/>
        <dbReference type="Rhea" id="RHEA-COMP:11032"/>
        <dbReference type="ChEBI" id="CHEBI:29950"/>
        <dbReference type="ChEBI" id="CHEBI:57287"/>
        <dbReference type="ChEBI" id="CHEBI:57379"/>
        <dbReference type="ChEBI" id="CHEBI:74151"/>
        <dbReference type="EC" id="2.3.1.225"/>
    </reaction>
</comment>
<dbReference type="InterPro" id="IPR001594">
    <property type="entry name" value="Palmitoyltrfase_DHHC"/>
</dbReference>
<keyword evidence="3 7" id="KW-0812">Transmembrane</keyword>
<evidence type="ECO:0000256" key="4">
    <source>
        <dbReference type="ARBA" id="ARBA00022989"/>
    </source>
</evidence>
<feature type="transmembrane region" description="Helical" evidence="7">
    <location>
        <begin position="6"/>
        <end position="27"/>
    </location>
</feature>
<dbReference type="PROSITE" id="PS50216">
    <property type="entry name" value="DHHC"/>
    <property type="match status" value="1"/>
</dbReference>
<evidence type="ECO:0000256" key="2">
    <source>
        <dbReference type="ARBA" id="ARBA00022679"/>
    </source>
</evidence>
<reference evidence="9 10" key="1">
    <citation type="journal article" date="2020" name="Cell">
        <title>Large-Scale Comparative Analyses of Tick Genomes Elucidate Their Genetic Diversity and Vector Capacities.</title>
        <authorList>
            <consortium name="Tick Genome and Microbiome Consortium (TIGMIC)"/>
            <person name="Jia N."/>
            <person name="Wang J."/>
            <person name="Shi W."/>
            <person name="Du L."/>
            <person name="Sun Y."/>
            <person name="Zhan W."/>
            <person name="Jiang J.F."/>
            <person name="Wang Q."/>
            <person name="Zhang B."/>
            <person name="Ji P."/>
            <person name="Bell-Sakyi L."/>
            <person name="Cui X.M."/>
            <person name="Yuan T.T."/>
            <person name="Jiang B.G."/>
            <person name="Yang W.F."/>
            <person name="Lam T.T."/>
            <person name="Chang Q.C."/>
            <person name="Ding S.J."/>
            <person name="Wang X.J."/>
            <person name="Zhu J.G."/>
            <person name="Ruan X.D."/>
            <person name="Zhao L."/>
            <person name="Wei J.T."/>
            <person name="Ye R.Z."/>
            <person name="Que T.C."/>
            <person name="Du C.H."/>
            <person name="Zhou Y.H."/>
            <person name="Cheng J.X."/>
            <person name="Dai P.F."/>
            <person name="Guo W.B."/>
            <person name="Han X.H."/>
            <person name="Huang E.J."/>
            <person name="Li L.F."/>
            <person name="Wei W."/>
            <person name="Gao Y.C."/>
            <person name="Liu J.Z."/>
            <person name="Shao H.Z."/>
            <person name="Wang X."/>
            <person name="Wang C.C."/>
            <person name="Yang T.C."/>
            <person name="Huo Q.B."/>
            <person name="Li W."/>
            <person name="Chen H.Y."/>
            <person name="Chen S.E."/>
            <person name="Zhou L.G."/>
            <person name="Ni X.B."/>
            <person name="Tian J.H."/>
            <person name="Sheng Y."/>
            <person name="Liu T."/>
            <person name="Pan Y.S."/>
            <person name="Xia L.Y."/>
            <person name="Li J."/>
            <person name="Zhao F."/>
            <person name="Cao W.C."/>
        </authorList>
    </citation>
    <scope>NUCLEOTIDE SEQUENCE [LARGE SCALE GENOMIC DNA]</scope>
    <source>
        <strain evidence="9">HaeL-2018</strain>
    </source>
</reference>
<sequence length="275" mass="31606">MFHWIPAVTAMATFGWSYYAYVFVFCGKYVKEQALHVVFIMVYHLLLFFCLWPYAMTTFTSPAPVPQSFHFSTDERRALESCANSPTRKTAVLEAMADKRGVLTRSSGGLVAHCDRCQCIKPDRCHHCSKCQRCITKMDHHCPWFNNCVSFRTYKYFLLTLFYIVVLGAYASLSTSFYLWHSNPRRSLLELSLHIPFLVIVGRSGGDCDGSLPRHPPRVRRPQSQHDRVYAGPRIQGGWRFFRSGCSSELRGGQYACKIQRRAKSVLWTYSPGIK</sequence>
<evidence type="ECO:0000256" key="7">
    <source>
        <dbReference type="RuleBase" id="RU079119"/>
    </source>
</evidence>
<feature type="transmembrane region" description="Helical" evidence="7">
    <location>
        <begin position="156"/>
        <end position="180"/>
    </location>
</feature>
<dbReference type="EC" id="2.3.1.225" evidence="7"/>
<dbReference type="VEuPathDB" id="VectorBase:HLOH_050275"/>
<dbReference type="OMA" id="YAGPRIQ"/>
<comment type="similarity">
    <text evidence="7">Belongs to the DHHC palmitoyltransferase family.</text>
</comment>
<evidence type="ECO:0000256" key="6">
    <source>
        <dbReference type="ARBA" id="ARBA00023315"/>
    </source>
</evidence>
<comment type="subcellular location">
    <subcellularLocation>
        <location evidence="1">Membrane</location>
        <topology evidence="1">Multi-pass membrane protein</topology>
    </subcellularLocation>
</comment>
<keyword evidence="4 7" id="KW-1133">Transmembrane helix</keyword>
<dbReference type="GO" id="GO:0019706">
    <property type="term" value="F:protein-cysteine S-palmitoyltransferase activity"/>
    <property type="evidence" value="ECO:0007669"/>
    <property type="project" value="UniProtKB-EC"/>
</dbReference>
<evidence type="ECO:0000313" key="9">
    <source>
        <dbReference type="EMBL" id="KAH9373781.1"/>
    </source>
</evidence>
<comment type="domain">
    <text evidence="7">The DHHC domain is required for palmitoyltransferase activity.</text>
</comment>
<organism evidence="9 10">
    <name type="scientific">Haemaphysalis longicornis</name>
    <name type="common">Bush tick</name>
    <dbReference type="NCBI Taxonomy" id="44386"/>
    <lineage>
        <taxon>Eukaryota</taxon>
        <taxon>Metazoa</taxon>
        <taxon>Ecdysozoa</taxon>
        <taxon>Arthropoda</taxon>
        <taxon>Chelicerata</taxon>
        <taxon>Arachnida</taxon>
        <taxon>Acari</taxon>
        <taxon>Parasitiformes</taxon>
        <taxon>Ixodida</taxon>
        <taxon>Ixodoidea</taxon>
        <taxon>Ixodidae</taxon>
        <taxon>Haemaphysalinae</taxon>
        <taxon>Haemaphysalis</taxon>
    </lineage>
</organism>
<keyword evidence="2 7" id="KW-0808">Transferase</keyword>
<feature type="domain" description="Palmitoyltransferase DHHC" evidence="8">
    <location>
        <begin position="113"/>
        <end position="192"/>
    </location>
</feature>
<evidence type="ECO:0000256" key="5">
    <source>
        <dbReference type="ARBA" id="ARBA00023136"/>
    </source>
</evidence>
<dbReference type="AlphaFoldDB" id="A0A9J6GED6"/>
<dbReference type="EMBL" id="JABSTR010000006">
    <property type="protein sequence ID" value="KAH9373781.1"/>
    <property type="molecule type" value="Genomic_DNA"/>
</dbReference>
<evidence type="ECO:0000313" key="10">
    <source>
        <dbReference type="Proteomes" id="UP000821853"/>
    </source>
</evidence>